<organism evidence="3 4">
    <name type="scientific">Devosia nitrariae</name>
    <dbReference type="NCBI Taxonomy" id="2071872"/>
    <lineage>
        <taxon>Bacteria</taxon>
        <taxon>Pseudomonadati</taxon>
        <taxon>Pseudomonadota</taxon>
        <taxon>Alphaproteobacteria</taxon>
        <taxon>Hyphomicrobiales</taxon>
        <taxon>Devosiaceae</taxon>
        <taxon>Devosia</taxon>
    </lineage>
</organism>
<keyword evidence="2" id="KW-1133">Transmembrane helix</keyword>
<keyword evidence="2" id="KW-0812">Transmembrane</keyword>
<evidence type="ECO:0000256" key="2">
    <source>
        <dbReference type="SAM" id="Phobius"/>
    </source>
</evidence>
<evidence type="ECO:0000313" key="3">
    <source>
        <dbReference type="EMBL" id="GLQ54549.1"/>
    </source>
</evidence>
<dbReference type="InterPro" id="IPR007313">
    <property type="entry name" value="FxsA"/>
</dbReference>
<dbReference type="EMBL" id="BSNS01000007">
    <property type="protein sequence ID" value="GLQ54549.1"/>
    <property type="molecule type" value="Genomic_DNA"/>
</dbReference>
<comment type="caution">
    <text evidence="3">The sequence shown here is derived from an EMBL/GenBank/DDBJ whole genome shotgun (WGS) entry which is preliminary data.</text>
</comment>
<keyword evidence="2" id="KW-0472">Membrane</keyword>
<proteinExistence type="predicted"/>
<dbReference type="Proteomes" id="UP001156691">
    <property type="component" value="Unassembled WGS sequence"/>
</dbReference>
<reference evidence="4" key="1">
    <citation type="journal article" date="2019" name="Int. J. Syst. Evol. Microbiol.">
        <title>The Global Catalogue of Microorganisms (GCM) 10K type strain sequencing project: providing services to taxonomists for standard genome sequencing and annotation.</title>
        <authorList>
            <consortium name="The Broad Institute Genomics Platform"/>
            <consortium name="The Broad Institute Genome Sequencing Center for Infectious Disease"/>
            <person name="Wu L."/>
            <person name="Ma J."/>
        </authorList>
    </citation>
    <scope>NUCLEOTIDE SEQUENCE [LARGE SCALE GENOMIC DNA]</scope>
    <source>
        <strain evidence="4">NBRC 112416</strain>
    </source>
</reference>
<evidence type="ECO:0000256" key="1">
    <source>
        <dbReference type="SAM" id="MobiDB-lite"/>
    </source>
</evidence>
<feature type="transmembrane region" description="Helical" evidence="2">
    <location>
        <begin position="30"/>
        <end position="49"/>
    </location>
</feature>
<sequence>MARLLIIAVLLIPFVEIALLIKVGQTIGLWPTLLLLVAAMVLGGVLLRLEGLSIVGQMRSSVSTGRLPGRTVADAMMIGFAALLLVLPGFLSDIAAIALLLPPVRTLIYRALARRVVVVDTGPGSPQDPRVRGPRTIDLDDEDYRPK</sequence>
<name>A0ABQ5W3A5_9HYPH</name>
<dbReference type="PANTHER" id="PTHR35335">
    <property type="entry name" value="UPF0716 PROTEIN FXSA"/>
    <property type="match status" value="1"/>
</dbReference>
<feature type="region of interest" description="Disordered" evidence="1">
    <location>
        <begin position="123"/>
        <end position="147"/>
    </location>
</feature>
<accession>A0ABQ5W3A5</accession>
<gene>
    <name evidence="3" type="ORF">GCM10010862_18080</name>
</gene>
<protein>
    <submittedName>
        <fullName evidence="3">Membrane protein</fullName>
    </submittedName>
</protein>
<evidence type="ECO:0000313" key="4">
    <source>
        <dbReference type="Proteomes" id="UP001156691"/>
    </source>
</evidence>
<dbReference type="NCBIfam" id="NF008528">
    <property type="entry name" value="PRK11463.1-2"/>
    <property type="match status" value="1"/>
</dbReference>
<dbReference type="PANTHER" id="PTHR35335:SF1">
    <property type="entry name" value="UPF0716 PROTEIN FXSA"/>
    <property type="match status" value="1"/>
</dbReference>
<dbReference type="RefSeq" id="WP_284339979.1">
    <property type="nucleotide sequence ID" value="NZ_BSNS01000007.1"/>
</dbReference>
<feature type="transmembrane region" description="Helical" evidence="2">
    <location>
        <begin position="75"/>
        <end position="101"/>
    </location>
</feature>
<dbReference type="Pfam" id="PF04186">
    <property type="entry name" value="FxsA"/>
    <property type="match status" value="1"/>
</dbReference>
<feature type="compositionally biased region" description="Basic and acidic residues" evidence="1">
    <location>
        <begin position="129"/>
        <end position="147"/>
    </location>
</feature>
<keyword evidence="4" id="KW-1185">Reference proteome</keyword>